<organism evidence="2 3">
    <name type="scientific">Amycolatopsis echigonensis</name>
    <dbReference type="NCBI Taxonomy" id="2576905"/>
    <lineage>
        <taxon>Bacteria</taxon>
        <taxon>Bacillati</taxon>
        <taxon>Actinomycetota</taxon>
        <taxon>Actinomycetes</taxon>
        <taxon>Pseudonocardiales</taxon>
        <taxon>Pseudonocardiaceae</taxon>
        <taxon>Amycolatopsis</taxon>
    </lineage>
</organism>
<dbReference type="EMBL" id="PJMY01000003">
    <property type="protein sequence ID" value="PKV95305.1"/>
    <property type="molecule type" value="Genomic_DNA"/>
</dbReference>
<evidence type="ECO:0000313" key="4">
    <source>
        <dbReference type="Proteomes" id="UP000550260"/>
    </source>
</evidence>
<evidence type="ECO:0000313" key="1">
    <source>
        <dbReference type="EMBL" id="MBB2503852.1"/>
    </source>
</evidence>
<proteinExistence type="predicted"/>
<dbReference type="RefSeq" id="WP_101438456.1">
    <property type="nucleotide sequence ID" value="NZ_JACJHR010000061.1"/>
</dbReference>
<dbReference type="AlphaFoldDB" id="A0A2N3WN62"/>
<reference evidence="1 4" key="2">
    <citation type="submission" date="2020-08" db="EMBL/GenBank/DDBJ databases">
        <title>Amycolatopsis echigonensis JCM 21831.</title>
        <authorList>
            <person name="Tedsree N."/>
            <person name="Kuncharoen N."/>
            <person name="Likhitwitayawuid K."/>
            <person name="Tanasupawat S."/>
        </authorList>
    </citation>
    <scope>NUCLEOTIDE SEQUENCE [LARGE SCALE GENOMIC DNA]</scope>
    <source>
        <strain evidence="1 4">JCM 21831</strain>
    </source>
</reference>
<dbReference type="Proteomes" id="UP000233750">
    <property type="component" value="Unassembled WGS sequence"/>
</dbReference>
<name>A0A2N3WN62_9PSEU</name>
<evidence type="ECO:0000313" key="3">
    <source>
        <dbReference type="Proteomes" id="UP000233750"/>
    </source>
</evidence>
<gene>
    <name evidence="2" type="ORF">ATK30_6219</name>
    <name evidence="1" type="ORF">H5411_32520</name>
</gene>
<protein>
    <submittedName>
        <fullName evidence="2">Uncharacterized protein</fullName>
    </submittedName>
</protein>
<dbReference type="EMBL" id="JACJHR010000061">
    <property type="protein sequence ID" value="MBB2503852.1"/>
    <property type="molecule type" value="Genomic_DNA"/>
</dbReference>
<dbReference type="Proteomes" id="UP000550260">
    <property type="component" value="Unassembled WGS sequence"/>
</dbReference>
<sequence>MDAVETPVPEGLAVTREEVTADELAALGVDLERDFPGSSAADFRRYPVLTEGGWFTVVKHQKTLESVSRERGPLLGPIVLTSDGLDVY</sequence>
<accession>A0A2N3WN62</accession>
<dbReference type="OrthoDB" id="9011083at2"/>
<accession>A0A8E2B817</accession>
<comment type="caution">
    <text evidence="2">The sequence shown here is derived from an EMBL/GenBank/DDBJ whole genome shotgun (WGS) entry which is preliminary data.</text>
</comment>
<reference evidence="2 3" key="1">
    <citation type="submission" date="2017-12" db="EMBL/GenBank/DDBJ databases">
        <title>Sequencing the genomes of 1000 Actinobacteria strains.</title>
        <authorList>
            <person name="Klenk H.-P."/>
        </authorList>
    </citation>
    <scope>NUCLEOTIDE SEQUENCE [LARGE SCALE GENOMIC DNA]</scope>
    <source>
        <strain evidence="2 3">DSM 45165</strain>
    </source>
</reference>
<evidence type="ECO:0000313" key="2">
    <source>
        <dbReference type="EMBL" id="PKV95305.1"/>
    </source>
</evidence>
<keyword evidence="3" id="KW-1185">Reference proteome</keyword>